<dbReference type="InterPro" id="IPR013766">
    <property type="entry name" value="Thioredoxin_domain"/>
</dbReference>
<evidence type="ECO:0000256" key="2">
    <source>
        <dbReference type="ARBA" id="ARBA00022729"/>
    </source>
</evidence>
<evidence type="ECO:0000256" key="3">
    <source>
        <dbReference type="ARBA" id="ARBA00023002"/>
    </source>
</evidence>
<keyword evidence="8" id="KW-1185">Reference proteome</keyword>
<name>A0A191YPX9_9PSED</name>
<reference evidence="7 8" key="1">
    <citation type="journal article" date="2018" name="Syst. Appl. Microbiol.">
        <title>Pseudomonas silesiensis sp. nov. strain A3T isolated from a biological pesticide sewage treatment plant and analysis of the complete genome sequence.</title>
        <authorList>
            <person name="Kaminski M.A."/>
            <person name="Furmanczyk E.M."/>
            <person name="Sobczak A."/>
            <person name="Dziembowski A."/>
            <person name="Lipinski L."/>
        </authorList>
    </citation>
    <scope>NUCLEOTIDE SEQUENCE [LARGE SCALE GENOMIC DNA]</scope>
    <source>
        <strain evidence="7 8">A3</strain>
    </source>
</reference>
<dbReference type="AlphaFoldDB" id="A0A191YPX9"/>
<dbReference type="RefSeq" id="WP_064676378.1">
    <property type="nucleotide sequence ID" value="NZ_CP014870.1"/>
</dbReference>
<accession>A0A191YPX9</accession>
<dbReference type="PANTHER" id="PTHR13887:SF14">
    <property type="entry name" value="DISULFIDE BOND FORMATION PROTEIN D"/>
    <property type="match status" value="1"/>
</dbReference>
<dbReference type="EMBL" id="CP014870">
    <property type="protein sequence ID" value="ANJ54819.1"/>
    <property type="molecule type" value="Genomic_DNA"/>
</dbReference>
<keyword evidence="5" id="KW-0676">Redox-active center</keyword>
<evidence type="ECO:0000256" key="4">
    <source>
        <dbReference type="ARBA" id="ARBA00023157"/>
    </source>
</evidence>
<evidence type="ECO:0000259" key="6">
    <source>
        <dbReference type="PROSITE" id="PS51352"/>
    </source>
</evidence>
<evidence type="ECO:0000313" key="8">
    <source>
        <dbReference type="Proteomes" id="UP000078354"/>
    </source>
</evidence>
<sequence length="214" mass="23255">MSRRTLVLAISVLTVIGFAVAAFFYERASTVPQATAPVQEIGALVRFNSPSFGPAKAPVTIVEFFDPSCESCRAFYPIVKKMMSQHPADVRLVLRYVRLHAGSEEAIRILETARKQGVFVPVLEAVLEAQPQWHGDAKATAAWDAAGQAGLDVAKAREDMMSAEITATIERDAADAKKVGVSGTPTFFVNGKPLTNFGAQPLYDLIWSEINQSR</sequence>
<evidence type="ECO:0000313" key="7">
    <source>
        <dbReference type="EMBL" id="ANJ54819.1"/>
    </source>
</evidence>
<dbReference type="InterPro" id="IPR012336">
    <property type="entry name" value="Thioredoxin-like_fold"/>
</dbReference>
<dbReference type="Pfam" id="PF13462">
    <property type="entry name" value="Thioredoxin_4"/>
    <property type="match status" value="1"/>
</dbReference>
<dbReference type="STRING" id="1853130.PMA3_06435"/>
<keyword evidence="2" id="KW-0732">Signal</keyword>
<dbReference type="GO" id="GO:0016491">
    <property type="term" value="F:oxidoreductase activity"/>
    <property type="evidence" value="ECO:0007669"/>
    <property type="project" value="UniProtKB-KW"/>
</dbReference>
<keyword evidence="3" id="KW-0560">Oxidoreductase</keyword>
<feature type="domain" description="Thioredoxin" evidence="6">
    <location>
        <begin position="25"/>
        <end position="214"/>
    </location>
</feature>
<dbReference type="PANTHER" id="PTHR13887">
    <property type="entry name" value="GLUTATHIONE S-TRANSFERASE KAPPA"/>
    <property type="match status" value="1"/>
</dbReference>
<keyword evidence="4" id="KW-1015">Disulfide bond</keyword>
<dbReference type="Gene3D" id="3.40.30.10">
    <property type="entry name" value="Glutaredoxin"/>
    <property type="match status" value="1"/>
</dbReference>
<comment type="similarity">
    <text evidence="1">Belongs to the thioredoxin family. DsbA subfamily.</text>
</comment>
<dbReference type="PROSITE" id="PS51352">
    <property type="entry name" value="THIOREDOXIN_2"/>
    <property type="match status" value="1"/>
</dbReference>
<protein>
    <submittedName>
        <fullName evidence="7">Disulfide bond formation protein DsbA</fullName>
    </submittedName>
</protein>
<dbReference type="Proteomes" id="UP000078354">
    <property type="component" value="Chromosome"/>
</dbReference>
<evidence type="ECO:0000256" key="1">
    <source>
        <dbReference type="ARBA" id="ARBA00005791"/>
    </source>
</evidence>
<dbReference type="InterPro" id="IPR036249">
    <property type="entry name" value="Thioredoxin-like_sf"/>
</dbReference>
<evidence type="ECO:0000256" key="5">
    <source>
        <dbReference type="ARBA" id="ARBA00023284"/>
    </source>
</evidence>
<proteinExistence type="inferred from homology"/>
<gene>
    <name evidence="7" type="ORF">PMA3_06435</name>
</gene>
<dbReference type="OrthoDB" id="9780340at2"/>
<dbReference type="KEGG" id="psil:PMA3_06435"/>
<organism evidence="7 8">
    <name type="scientific">Pseudomonas silesiensis</name>
    <dbReference type="NCBI Taxonomy" id="1853130"/>
    <lineage>
        <taxon>Bacteria</taxon>
        <taxon>Pseudomonadati</taxon>
        <taxon>Pseudomonadota</taxon>
        <taxon>Gammaproteobacteria</taxon>
        <taxon>Pseudomonadales</taxon>
        <taxon>Pseudomonadaceae</taxon>
        <taxon>Pseudomonas</taxon>
    </lineage>
</organism>
<dbReference type="SUPFAM" id="SSF52833">
    <property type="entry name" value="Thioredoxin-like"/>
    <property type="match status" value="1"/>
</dbReference>